<dbReference type="InterPro" id="IPR017927">
    <property type="entry name" value="FAD-bd_FR_type"/>
</dbReference>
<name>A0ABW0NCN3_9BURK</name>
<organism evidence="6 7">
    <name type="scientific">Caenimonas terrae</name>
    <dbReference type="NCBI Taxonomy" id="696074"/>
    <lineage>
        <taxon>Bacteria</taxon>
        <taxon>Pseudomonadati</taxon>
        <taxon>Pseudomonadota</taxon>
        <taxon>Betaproteobacteria</taxon>
        <taxon>Burkholderiales</taxon>
        <taxon>Comamonadaceae</taxon>
        <taxon>Caenimonas</taxon>
    </lineage>
</organism>
<dbReference type="InterPro" id="IPR001433">
    <property type="entry name" value="OxRdtase_FAD/NAD-bd"/>
</dbReference>
<reference evidence="7" key="1">
    <citation type="journal article" date="2019" name="Int. J. Syst. Evol. Microbiol.">
        <title>The Global Catalogue of Microorganisms (GCM) 10K type strain sequencing project: providing services to taxonomists for standard genome sequencing and annotation.</title>
        <authorList>
            <consortium name="The Broad Institute Genomics Platform"/>
            <consortium name="The Broad Institute Genome Sequencing Center for Infectious Disease"/>
            <person name="Wu L."/>
            <person name="Ma J."/>
        </authorList>
    </citation>
    <scope>NUCLEOTIDE SEQUENCE [LARGE SCALE GENOMIC DNA]</scope>
    <source>
        <strain evidence="7">CCUG 57401</strain>
    </source>
</reference>
<evidence type="ECO:0000256" key="3">
    <source>
        <dbReference type="ARBA" id="ARBA00034078"/>
    </source>
</evidence>
<dbReference type="InterPro" id="IPR036010">
    <property type="entry name" value="2Fe-2S_ferredoxin-like_sf"/>
</dbReference>
<dbReference type="CDD" id="cd06189">
    <property type="entry name" value="flavin_oxioreductase"/>
    <property type="match status" value="1"/>
</dbReference>
<keyword evidence="2" id="KW-0001">2Fe-2S</keyword>
<dbReference type="SUPFAM" id="SSF52343">
    <property type="entry name" value="Ferredoxin reductase-like, C-terminal NADP-linked domain"/>
    <property type="match status" value="1"/>
</dbReference>
<dbReference type="InterPro" id="IPR006058">
    <property type="entry name" value="2Fe2S_fd_BS"/>
</dbReference>
<dbReference type="Pfam" id="PF00175">
    <property type="entry name" value="NAD_binding_1"/>
    <property type="match status" value="1"/>
</dbReference>
<dbReference type="Gene3D" id="3.40.50.80">
    <property type="entry name" value="Nucleotide-binding domain of ferredoxin-NADP reductase (FNR) module"/>
    <property type="match status" value="1"/>
</dbReference>
<dbReference type="CDD" id="cd00207">
    <property type="entry name" value="fer2"/>
    <property type="match status" value="1"/>
</dbReference>
<keyword evidence="2" id="KW-0408">Iron</keyword>
<keyword evidence="7" id="KW-1185">Reference proteome</keyword>
<dbReference type="Pfam" id="PF00970">
    <property type="entry name" value="FAD_binding_6"/>
    <property type="match status" value="1"/>
</dbReference>
<feature type="domain" description="2Fe-2S ferredoxin-type" evidence="4">
    <location>
        <begin position="11"/>
        <end position="101"/>
    </location>
</feature>
<dbReference type="PROSITE" id="PS51384">
    <property type="entry name" value="FAD_FR"/>
    <property type="match status" value="1"/>
</dbReference>
<gene>
    <name evidence="6" type="ORF">ACFPOE_12825</name>
</gene>
<keyword evidence="2" id="KW-0411">Iron-sulfur</keyword>
<accession>A0ABW0NCN3</accession>
<dbReference type="SUPFAM" id="SSF63380">
    <property type="entry name" value="Riboflavin synthase domain-like"/>
    <property type="match status" value="1"/>
</dbReference>
<dbReference type="EMBL" id="JBHSMF010000006">
    <property type="protein sequence ID" value="MFC5498421.1"/>
    <property type="molecule type" value="Genomic_DNA"/>
</dbReference>
<comment type="cofactor">
    <cofactor evidence="3">
        <name>[2Fe-2S] cluster</name>
        <dbReference type="ChEBI" id="CHEBI:190135"/>
    </cofactor>
</comment>
<dbReference type="InterPro" id="IPR017938">
    <property type="entry name" value="Riboflavin_synthase-like_b-brl"/>
</dbReference>
<dbReference type="InterPro" id="IPR050415">
    <property type="entry name" value="MRET"/>
</dbReference>
<dbReference type="PANTHER" id="PTHR47354">
    <property type="entry name" value="NADH OXIDOREDUCTASE HCR"/>
    <property type="match status" value="1"/>
</dbReference>
<dbReference type="InterPro" id="IPR001709">
    <property type="entry name" value="Flavoprot_Pyr_Nucl_cyt_Rdtase"/>
</dbReference>
<protein>
    <submittedName>
        <fullName evidence="6">CDP-6-deoxy-delta-3,4-glucoseen reductase</fullName>
    </submittedName>
</protein>
<evidence type="ECO:0000313" key="7">
    <source>
        <dbReference type="Proteomes" id="UP001596037"/>
    </source>
</evidence>
<proteinExistence type="predicted"/>
<dbReference type="Gene3D" id="3.10.20.30">
    <property type="match status" value="1"/>
</dbReference>
<feature type="domain" description="FAD-binding FR-type" evidence="5">
    <location>
        <begin position="108"/>
        <end position="218"/>
    </location>
</feature>
<keyword evidence="2" id="KW-0479">Metal-binding</keyword>
<sequence length="360" mass="39471">MTSASPPAATFQVSVLPSGRTFSVNPDEAILPAAIRQGIGMPYGCKDGACGSCKCKKLEGQVFHGPHQSKALSAEEEAAGFILTCCGVPLSDVVLESRQVTDESAFPIKKMPSRVTALEKKSWDVMVVRLQLPANDTMRYHAGQYIEFILRDGARRSYSMANAPHTMVKADATPPVGPSIELHIRHMPGGKFTDHVFTAMKEKEILRVEGPYGSFFLREDSDKPMILLASGTGFAPIKAVIEHMQFKGITRPATLYWGGRRPGDLYLDDWVQARLADMPNLKYVPVISNAMPQDNWTGRTGFVHKAVLEDFPDLSGFQVYACGAPIVVDSARADYSAIGKLPPEEFFADSFTTEADKHRD</sequence>
<dbReference type="Pfam" id="PF00111">
    <property type="entry name" value="Fer2"/>
    <property type="match status" value="1"/>
</dbReference>
<evidence type="ECO:0000259" key="4">
    <source>
        <dbReference type="PROSITE" id="PS51085"/>
    </source>
</evidence>
<evidence type="ECO:0000259" key="5">
    <source>
        <dbReference type="PROSITE" id="PS51384"/>
    </source>
</evidence>
<dbReference type="PROSITE" id="PS51085">
    <property type="entry name" value="2FE2S_FER_2"/>
    <property type="match status" value="1"/>
</dbReference>
<dbReference type="InterPro" id="IPR039261">
    <property type="entry name" value="FNR_nucleotide-bd"/>
</dbReference>
<comment type="cofactor">
    <cofactor evidence="1">
        <name>FAD</name>
        <dbReference type="ChEBI" id="CHEBI:57692"/>
    </cofactor>
</comment>
<evidence type="ECO:0000256" key="2">
    <source>
        <dbReference type="ARBA" id="ARBA00022714"/>
    </source>
</evidence>
<dbReference type="InterPro" id="IPR008333">
    <property type="entry name" value="Cbr1-like_FAD-bd_dom"/>
</dbReference>
<dbReference type="InterPro" id="IPR001041">
    <property type="entry name" value="2Fe-2S_ferredoxin-type"/>
</dbReference>
<dbReference type="InterPro" id="IPR012675">
    <property type="entry name" value="Beta-grasp_dom_sf"/>
</dbReference>
<dbReference type="Proteomes" id="UP001596037">
    <property type="component" value="Unassembled WGS sequence"/>
</dbReference>
<dbReference type="PRINTS" id="PR00371">
    <property type="entry name" value="FPNCR"/>
</dbReference>
<evidence type="ECO:0000256" key="1">
    <source>
        <dbReference type="ARBA" id="ARBA00001974"/>
    </source>
</evidence>
<dbReference type="RefSeq" id="WP_376850474.1">
    <property type="nucleotide sequence ID" value="NZ_JBHSMF010000006.1"/>
</dbReference>
<dbReference type="PANTHER" id="PTHR47354:SF5">
    <property type="entry name" value="PROTEIN RFBI"/>
    <property type="match status" value="1"/>
</dbReference>
<dbReference type="SUPFAM" id="SSF54292">
    <property type="entry name" value="2Fe-2S ferredoxin-like"/>
    <property type="match status" value="1"/>
</dbReference>
<dbReference type="Gene3D" id="2.40.30.10">
    <property type="entry name" value="Translation factors"/>
    <property type="match status" value="1"/>
</dbReference>
<evidence type="ECO:0000313" key="6">
    <source>
        <dbReference type="EMBL" id="MFC5498421.1"/>
    </source>
</evidence>
<comment type="caution">
    <text evidence="6">The sequence shown here is derived from an EMBL/GenBank/DDBJ whole genome shotgun (WGS) entry which is preliminary data.</text>
</comment>
<dbReference type="PROSITE" id="PS00197">
    <property type="entry name" value="2FE2S_FER_1"/>
    <property type="match status" value="1"/>
</dbReference>